<evidence type="ECO:0000313" key="3">
    <source>
        <dbReference type="Proteomes" id="UP001340816"/>
    </source>
</evidence>
<dbReference type="Proteomes" id="UP001340816">
    <property type="component" value="Chromosome"/>
</dbReference>
<organism evidence="2 3">
    <name type="scientific">Streptomyces phaeochromogenes</name>
    <dbReference type="NCBI Taxonomy" id="1923"/>
    <lineage>
        <taxon>Bacteria</taxon>
        <taxon>Bacillati</taxon>
        <taxon>Actinomycetota</taxon>
        <taxon>Actinomycetes</taxon>
        <taxon>Kitasatosporales</taxon>
        <taxon>Streptomycetaceae</taxon>
        <taxon>Streptomyces</taxon>
        <taxon>Streptomyces phaeochromogenes group</taxon>
    </lineage>
</organism>
<accession>A0ABZ1HU85</accession>
<protein>
    <submittedName>
        <fullName evidence="2">Uncharacterized protein</fullName>
    </submittedName>
</protein>
<sequence>MEIPLSCGGAYYSHAGDMPGYTTRNGVSEDGRRTVVLDATGDGSTDSSTQQAANNLIDDELCA</sequence>
<feature type="region of interest" description="Disordered" evidence="1">
    <location>
        <begin position="40"/>
        <end position="63"/>
    </location>
</feature>
<dbReference type="GeneID" id="93925761"/>
<dbReference type="Gene3D" id="3.40.710.10">
    <property type="entry name" value="DD-peptidase/beta-lactamase superfamily"/>
    <property type="match status" value="1"/>
</dbReference>
<evidence type="ECO:0000256" key="1">
    <source>
        <dbReference type="SAM" id="MobiDB-lite"/>
    </source>
</evidence>
<dbReference type="InterPro" id="IPR012338">
    <property type="entry name" value="Beta-lactam/transpept-like"/>
</dbReference>
<evidence type="ECO:0000313" key="2">
    <source>
        <dbReference type="EMBL" id="WSD20689.1"/>
    </source>
</evidence>
<keyword evidence="3" id="KW-1185">Reference proteome</keyword>
<name>A0ABZ1HU85_STRPH</name>
<reference evidence="2 3" key="1">
    <citation type="submission" date="2022-10" db="EMBL/GenBank/DDBJ databases">
        <title>The complete genomes of actinobacterial strains from the NBC collection.</title>
        <authorList>
            <person name="Joergensen T.S."/>
            <person name="Alvarez Arevalo M."/>
            <person name="Sterndorff E.B."/>
            <person name="Faurdal D."/>
            <person name="Vuksanovic O."/>
            <person name="Mourched A.-S."/>
            <person name="Charusanti P."/>
            <person name="Shaw S."/>
            <person name="Blin K."/>
            <person name="Weber T."/>
        </authorList>
    </citation>
    <scope>NUCLEOTIDE SEQUENCE [LARGE SCALE GENOMIC DNA]</scope>
    <source>
        <strain evidence="2 3">NBC 01752</strain>
    </source>
</reference>
<dbReference type="RefSeq" id="WP_326762330.1">
    <property type="nucleotide sequence ID" value="NZ_CP108382.1"/>
</dbReference>
<gene>
    <name evidence="2" type="ORF">OHB35_49720</name>
</gene>
<feature type="compositionally biased region" description="Polar residues" evidence="1">
    <location>
        <begin position="42"/>
        <end position="54"/>
    </location>
</feature>
<dbReference type="EMBL" id="CP109135">
    <property type="protein sequence ID" value="WSD20689.1"/>
    <property type="molecule type" value="Genomic_DNA"/>
</dbReference>
<proteinExistence type="predicted"/>